<evidence type="ECO:0000313" key="2">
    <source>
        <dbReference type="EMBL" id="KAH7327741.1"/>
    </source>
</evidence>
<evidence type="ECO:0000259" key="1">
    <source>
        <dbReference type="Pfam" id="PF18648"/>
    </source>
</evidence>
<dbReference type="Pfam" id="PF18648">
    <property type="entry name" value="ADPRTs_Tse2"/>
    <property type="match status" value="1"/>
</dbReference>
<feature type="domain" description="Tse2 ADP-ribosyltransferase toxin" evidence="1">
    <location>
        <begin position="2"/>
        <end position="90"/>
    </location>
</feature>
<dbReference type="InterPro" id="IPR041018">
    <property type="entry name" value="ADPRTs_Tse2"/>
</dbReference>
<dbReference type="AlphaFoldDB" id="A0A8K0T0D5"/>
<dbReference type="EMBL" id="JAGPNK010000001">
    <property type="protein sequence ID" value="KAH7327741.1"/>
    <property type="molecule type" value="Genomic_DNA"/>
</dbReference>
<accession>A0A8K0T0D5</accession>
<evidence type="ECO:0000313" key="3">
    <source>
        <dbReference type="Proteomes" id="UP000813444"/>
    </source>
</evidence>
<comment type="caution">
    <text evidence="2">The sequence shown here is derived from an EMBL/GenBank/DDBJ whole genome shotgun (WGS) entry which is preliminary data.</text>
</comment>
<gene>
    <name evidence="2" type="ORF">B0I35DRAFT_415627</name>
</gene>
<proteinExistence type="predicted"/>
<keyword evidence="3" id="KW-1185">Reference proteome</keyword>
<dbReference type="OrthoDB" id="10266325at2759"/>
<sequence>MYPNTFFMQELVRTYSDENLDHKEEGKQVGTPFIYTIPKGTPIPQHLILLNEYIAKFSLQPSRGIPLKELNQSLDEFYNKHARKETVESWLDAHPFTDAIPDDADPVWMAK</sequence>
<name>A0A8K0T0D5_9HYPO</name>
<reference evidence="2" key="1">
    <citation type="journal article" date="2021" name="Nat. Commun.">
        <title>Genetic determinants of endophytism in the Arabidopsis root mycobiome.</title>
        <authorList>
            <person name="Mesny F."/>
            <person name="Miyauchi S."/>
            <person name="Thiergart T."/>
            <person name="Pickel B."/>
            <person name="Atanasova L."/>
            <person name="Karlsson M."/>
            <person name="Huettel B."/>
            <person name="Barry K.W."/>
            <person name="Haridas S."/>
            <person name="Chen C."/>
            <person name="Bauer D."/>
            <person name="Andreopoulos W."/>
            <person name="Pangilinan J."/>
            <person name="LaButti K."/>
            <person name="Riley R."/>
            <person name="Lipzen A."/>
            <person name="Clum A."/>
            <person name="Drula E."/>
            <person name="Henrissat B."/>
            <person name="Kohler A."/>
            <person name="Grigoriev I.V."/>
            <person name="Martin F.M."/>
            <person name="Hacquard S."/>
        </authorList>
    </citation>
    <scope>NUCLEOTIDE SEQUENCE</scope>
    <source>
        <strain evidence="2">MPI-CAGE-CH-0235</strain>
    </source>
</reference>
<protein>
    <recommendedName>
        <fullName evidence="1">Tse2 ADP-ribosyltransferase toxin domain-containing protein</fullName>
    </recommendedName>
</protein>
<organism evidence="2 3">
    <name type="scientific">Stachybotrys elegans</name>
    <dbReference type="NCBI Taxonomy" id="80388"/>
    <lineage>
        <taxon>Eukaryota</taxon>
        <taxon>Fungi</taxon>
        <taxon>Dikarya</taxon>
        <taxon>Ascomycota</taxon>
        <taxon>Pezizomycotina</taxon>
        <taxon>Sordariomycetes</taxon>
        <taxon>Hypocreomycetidae</taxon>
        <taxon>Hypocreales</taxon>
        <taxon>Stachybotryaceae</taxon>
        <taxon>Stachybotrys</taxon>
    </lineage>
</organism>
<dbReference type="Proteomes" id="UP000813444">
    <property type="component" value="Unassembled WGS sequence"/>
</dbReference>